<dbReference type="InterPro" id="IPR003841">
    <property type="entry name" value="Na/Pi_transpt"/>
</dbReference>
<dbReference type="GO" id="GO:0005436">
    <property type="term" value="F:sodium:phosphate symporter activity"/>
    <property type="evidence" value="ECO:0007669"/>
    <property type="project" value="InterPro"/>
</dbReference>
<organism evidence="8 9">
    <name type="scientific">Elysia chlorotica</name>
    <name type="common">Eastern emerald elysia</name>
    <name type="synonym">Sea slug</name>
    <dbReference type="NCBI Taxonomy" id="188477"/>
    <lineage>
        <taxon>Eukaryota</taxon>
        <taxon>Metazoa</taxon>
        <taxon>Spiralia</taxon>
        <taxon>Lophotrochozoa</taxon>
        <taxon>Mollusca</taxon>
        <taxon>Gastropoda</taxon>
        <taxon>Heterobranchia</taxon>
        <taxon>Euthyneura</taxon>
        <taxon>Panpulmonata</taxon>
        <taxon>Sacoglossa</taxon>
        <taxon>Placobranchoidea</taxon>
        <taxon>Plakobranchidae</taxon>
        <taxon>Elysia</taxon>
    </lineage>
</organism>
<dbReference type="Proteomes" id="UP000271974">
    <property type="component" value="Unassembled WGS sequence"/>
</dbReference>
<evidence type="ECO:0000256" key="5">
    <source>
        <dbReference type="ARBA" id="ARBA00022989"/>
    </source>
</evidence>
<evidence type="ECO:0000256" key="1">
    <source>
        <dbReference type="ARBA" id="ARBA00004424"/>
    </source>
</evidence>
<feature type="non-terminal residue" evidence="8">
    <location>
        <position position="128"/>
    </location>
</feature>
<proteinExistence type="inferred from homology"/>
<evidence type="ECO:0000256" key="6">
    <source>
        <dbReference type="ARBA" id="ARBA00023136"/>
    </source>
</evidence>
<keyword evidence="6 7" id="KW-0472">Membrane</keyword>
<dbReference type="GO" id="GO:0044341">
    <property type="term" value="P:sodium-dependent phosphate transport"/>
    <property type="evidence" value="ECO:0007669"/>
    <property type="project" value="InterPro"/>
</dbReference>
<comment type="subcellular location">
    <subcellularLocation>
        <location evidence="1">Apical cell membrane</location>
        <topology evidence="1">Multi-pass membrane protein</topology>
    </subcellularLocation>
</comment>
<gene>
    <name evidence="8" type="ORF">EGW08_019876</name>
</gene>
<dbReference type="PANTHER" id="PTHR10010:SF46">
    <property type="entry name" value="SODIUM-DEPENDENT PHOSPHATE TRANSPORT PROTEIN 2B"/>
    <property type="match status" value="1"/>
</dbReference>
<evidence type="ECO:0000256" key="2">
    <source>
        <dbReference type="ARBA" id="ARBA00005808"/>
    </source>
</evidence>
<dbReference type="STRING" id="188477.A0A3S0Z7D0"/>
<protein>
    <submittedName>
        <fullName evidence="8">Uncharacterized protein</fullName>
    </submittedName>
</protein>
<dbReference type="PANTHER" id="PTHR10010">
    <property type="entry name" value="SOLUTE CARRIER FAMILY 34 SODIUM PHOSPHATE , MEMBER 2-RELATED"/>
    <property type="match status" value="1"/>
</dbReference>
<dbReference type="EMBL" id="RQTK01001076">
    <property type="protein sequence ID" value="RUS72360.1"/>
    <property type="molecule type" value="Genomic_DNA"/>
</dbReference>
<dbReference type="AlphaFoldDB" id="A0A3S0Z7D0"/>
<evidence type="ECO:0000256" key="7">
    <source>
        <dbReference type="SAM" id="Phobius"/>
    </source>
</evidence>
<evidence type="ECO:0000256" key="3">
    <source>
        <dbReference type="ARBA" id="ARBA00022475"/>
    </source>
</evidence>
<evidence type="ECO:0000313" key="9">
    <source>
        <dbReference type="Proteomes" id="UP000271974"/>
    </source>
</evidence>
<keyword evidence="4 7" id="KW-0812">Transmembrane</keyword>
<comment type="caution">
    <text evidence="8">The sequence shown here is derived from an EMBL/GenBank/DDBJ whole genome shotgun (WGS) entry which is preliminary data.</text>
</comment>
<dbReference type="OrthoDB" id="10066355at2759"/>
<dbReference type="GO" id="GO:0016324">
    <property type="term" value="C:apical plasma membrane"/>
    <property type="evidence" value="ECO:0007669"/>
    <property type="project" value="UniProtKB-SubCell"/>
</dbReference>
<feature type="transmembrane region" description="Helical" evidence="7">
    <location>
        <begin position="101"/>
        <end position="120"/>
    </location>
</feature>
<sequence>MQISQQTCMGNLTNVTGQSFDCYKWTTDVIKDTCEDKCDYLFRDLHPDLGDKPIGAILLVISLALLCICLVAIVKLLHSILQGPMATMIKKFVNAEFPGPLAYLTGYIAIIIGAGLTFVVQSSSIFTS</sequence>
<keyword evidence="9" id="KW-1185">Reference proteome</keyword>
<comment type="similarity">
    <text evidence="2">Belongs to the SLC34A transporter family.</text>
</comment>
<keyword evidence="3" id="KW-1003">Cell membrane</keyword>
<name>A0A3S0Z7D0_ELYCH</name>
<reference evidence="8 9" key="1">
    <citation type="submission" date="2019-01" db="EMBL/GenBank/DDBJ databases">
        <title>A draft genome assembly of the solar-powered sea slug Elysia chlorotica.</title>
        <authorList>
            <person name="Cai H."/>
            <person name="Li Q."/>
            <person name="Fang X."/>
            <person name="Li J."/>
            <person name="Curtis N.E."/>
            <person name="Altenburger A."/>
            <person name="Shibata T."/>
            <person name="Feng M."/>
            <person name="Maeda T."/>
            <person name="Schwartz J.A."/>
            <person name="Shigenobu S."/>
            <person name="Lundholm N."/>
            <person name="Nishiyama T."/>
            <person name="Yang H."/>
            <person name="Hasebe M."/>
            <person name="Li S."/>
            <person name="Pierce S.K."/>
            <person name="Wang J."/>
        </authorList>
    </citation>
    <scope>NUCLEOTIDE SEQUENCE [LARGE SCALE GENOMIC DNA]</scope>
    <source>
        <strain evidence="8">EC2010</strain>
        <tissue evidence="8">Whole organism of an adult</tissue>
    </source>
</reference>
<accession>A0A3S0Z7D0</accession>
<keyword evidence="5 7" id="KW-1133">Transmembrane helix</keyword>
<evidence type="ECO:0000256" key="4">
    <source>
        <dbReference type="ARBA" id="ARBA00022692"/>
    </source>
</evidence>
<evidence type="ECO:0000313" key="8">
    <source>
        <dbReference type="EMBL" id="RUS72360.1"/>
    </source>
</evidence>
<feature type="transmembrane region" description="Helical" evidence="7">
    <location>
        <begin position="56"/>
        <end position="81"/>
    </location>
</feature>